<evidence type="ECO:0000313" key="7">
    <source>
        <dbReference type="EMBL" id="GIH14387.1"/>
    </source>
</evidence>
<evidence type="ECO:0000313" key="8">
    <source>
        <dbReference type="Proteomes" id="UP000642748"/>
    </source>
</evidence>
<dbReference type="InterPro" id="IPR030678">
    <property type="entry name" value="Peptide/Ni-bd"/>
</dbReference>
<comment type="caution">
    <text evidence="7">The sequence shown here is derived from an EMBL/GenBank/DDBJ whole genome shotgun (WGS) entry which is preliminary data.</text>
</comment>
<dbReference type="GO" id="GO:0015833">
    <property type="term" value="P:peptide transport"/>
    <property type="evidence" value="ECO:0007669"/>
    <property type="project" value="TreeGrafter"/>
</dbReference>
<accession>A0A8J3QQE1</accession>
<feature type="signal peptide" evidence="5">
    <location>
        <begin position="1"/>
        <end position="21"/>
    </location>
</feature>
<dbReference type="Proteomes" id="UP000642748">
    <property type="component" value="Unassembled WGS sequence"/>
</dbReference>
<dbReference type="CDD" id="cd08509">
    <property type="entry name" value="PBP2_TmCBP_oligosaccharides_like"/>
    <property type="match status" value="1"/>
</dbReference>
<dbReference type="InterPro" id="IPR023765">
    <property type="entry name" value="SBP_5_CS"/>
</dbReference>
<dbReference type="PANTHER" id="PTHR30290">
    <property type="entry name" value="PERIPLASMIC BINDING COMPONENT OF ABC TRANSPORTER"/>
    <property type="match status" value="1"/>
</dbReference>
<dbReference type="Gene3D" id="3.10.105.10">
    <property type="entry name" value="Dipeptide-binding Protein, Domain 3"/>
    <property type="match status" value="1"/>
</dbReference>
<sequence length="561" mass="61262">MRRTKALAVIVALGLALTACGSPKTKTSGSDAPDDINAPRKQGGTVTIANEQGQTWTCQFNPFNPSNNVESVGFVYEPLVFVDLLNNQAETPMLASSYQWSADKKSIVFTIRDGVKWSDGQPFSADDVAFTFNLMKQFPAIDLYALWTGAGLQSVTASGNKVTMSFAQAAQPYFFNFADQVGIVPKHIWSTGEPASHPDTWADPDPVGTGPYKVSPCSANNIQYVANTNFWQAGKPYIQKVEYPAYLDNGPANLDLANGKAQWGSQFIPGIKQFYLNKNKNNHTWSPPITNVAIFPNLDPSHAATSKLAVRQAIASAIDRKQVALIGEGGQQPAANQTGIVTPTFQKYYDASAVSAAGYDKPDVAKATQLMQSAGYSKSNPLKLTIITITGYTDWDASLAVIKQELAPIGIDLTISDLAQQTFDDRLYNGDFDLAYYGEPSNGPSPYYELREIMYSKNSAPLGKQANSNYERYLNPDADKLFDQYATADETTQVSLVKQMGALMLKDVPVIPTTESVDWFQYNTTDIGGWPTEQNPYAQPSAFSIPDVEQVLLHLYSKAAQ</sequence>
<dbReference type="PIRSF" id="PIRSF002741">
    <property type="entry name" value="MppA"/>
    <property type="match status" value="1"/>
</dbReference>
<keyword evidence="8" id="KW-1185">Reference proteome</keyword>
<dbReference type="EMBL" id="BONZ01000023">
    <property type="protein sequence ID" value="GIH14387.1"/>
    <property type="molecule type" value="Genomic_DNA"/>
</dbReference>
<reference evidence="7" key="1">
    <citation type="submission" date="2021-01" db="EMBL/GenBank/DDBJ databases">
        <title>Whole genome shotgun sequence of Rugosimonospora africana NBRC 104875.</title>
        <authorList>
            <person name="Komaki H."/>
            <person name="Tamura T."/>
        </authorList>
    </citation>
    <scope>NUCLEOTIDE SEQUENCE</scope>
    <source>
        <strain evidence="7">NBRC 104875</strain>
    </source>
</reference>
<dbReference type="GO" id="GO:1904680">
    <property type="term" value="F:peptide transmembrane transporter activity"/>
    <property type="evidence" value="ECO:0007669"/>
    <property type="project" value="TreeGrafter"/>
</dbReference>
<dbReference type="InterPro" id="IPR000914">
    <property type="entry name" value="SBP_5_dom"/>
</dbReference>
<evidence type="ECO:0000256" key="3">
    <source>
        <dbReference type="ARBA" id="ARBA00022729"/>
    </source>
</evidence>
<dbReference type="PROSITE" id="PS01040">
    <property type="entry name" value="SBP_BACTERIAL_5"/>
    <property type="match status" value="1"/>
</dbReference>
<feature type="region of interest" description="Disordered" evidence="4">
    <location>
        <begin position="23"/>
        <end position="42"/>
    </location>
</feature>
<evidence type="ECO:0000256" key="4">
    <source>
        <dbReference type="SAM" id="MobiDB-lite"/>
    </source>
</evidence>
<organism evidence="7 8">
    <name type="scientific">Rugosimonospora africana</name>
    <dbReference type="NCBI Taxonomy" id="556532"/>
    <lineage>
        <taxon>Bacteria</taxon>
        <taxon>Bacillati</taxon>
        <taxon>Actinomycetota</taxon>
        <taxon>Actinomycetes</taxon>
        <taxon>Micromonosporales</taxon>
        <taxon>Micromonosporaceae</taxon>
        <taxon>Rugosimonospora</taxon>
    </lineage>
</organism>
<dbReference type="Gene3D" id="3.90.76.10">
    <property type="entry name" value="Dipeptide-binding Protein, Domain 1"/>
    <property type="match status" value="1"/>
</dbReference>
<feature type="domain" description="Solute-binding protein family 5" evidence="6">
    <location>
        <begin position="91"/>
        <end position="458"/>
    </location>
</feature>
<dbReference type="Gene3D" id="3.40.190.10">
    <property type="entry name" value="Periplasmic binding protein-like II"/>
    <property type="match status" value="1"/>
</dbReference>
<dbReference type="RefSeq" id="WP_203918051.1">
    <property type="nucleotide sequence ID" value="NZ_BONZ01000023.1"/>
</dbReference>
<evidence type="ECO:0000256" key="2">
    <source>
        <dbReference type="ARBA" id="ARBA00005695"/>
    </source>
</evidence>
<dbReference type="PROSITE" id="PS51257">
    <property type="entry name" value="PROKAR_LIPOPROTEIN"/>
    <property type="match status" value="1"/>
</dbReference>
<dbReference type="AlphaFoldDB" id="A0A8J3QQE1"/>
<dbReference type="GO" id="GO:0042597">
    <property type="term" value="C:periplasmic space"/>
    <property type="evidence" value="ECO:0007669"/>
    <property type="project" value="UniProtKB-ARBA"/>
</dbReference>
<keyword evidence="3 5" id="KW-0732">Signal</keyword>
<evidence type="ECO:0000259" key="6">
    <source>
        <dbReference type="Pfam" id="PF00496"/>
    </source>
</evidence>
<comment type="similarity">
    <text evidence="2">Belongs to the bacterial solute-binding protein 5 family.</text>
</comment>
<dbReference type="PANTHER" id="PTHR30290:SF82">
    <property type="entry name" value="ABC-TYPE DIPEPTIDE_OLIGOPEPTIDE TRANSPORT SYSTEM, PERIPLASMIC COMPONENT"/>
    <property type="match status" value="1"/>
</dbReference>
<protein>
    <submittedName>
        <fullName evidence="7">Peptide ABC transporter substrate-binding protein</fullName>
    </submittedName>
</protein>
<dbReference type="SUPFAM" id="SSF53850">
    <property type="entry name" value="Periplasmic binding protein-like II"/>
    <property type="match status" value="1"/>
</dbReference>
<dbReference type="Pfam" id="PF00496">
    <property type="entry name" value="SBP_bac_5"/>
    <property type="match status" value="1"/>
</dbReference>
<feature type="chain" id="PRO_5035289991" evidence="5">
    <location>
        <begin position="22"/>
        <end position="561"/>
    </location>
</feature>
<proteinExistence type="inferred from homology"/>
<evidence type="ECO:0000256" key="5">
    <source>
        <dbReference type="SAM" id="SignalP"/>
    </source>
</evidence>
<evidence type="ECO:0000256" key="1">
    <source>
        <dbReference type="ARBA" id="ARBA00004193"/>
    </source>
</evidence>
<gene>
    <name evidence="7" type="ORF">Raf01_25590</name>
</gene>
<name>A0A8J3QQE1_9ACTN</name>
<dbReference type="GO" id="GO:0043190">
    <property type="term" value="C:ATP-binding cassette (ABC) transporter complex"/>
    <property type="evidence" value="ECO:0007669"/>
    <property type="project" value="InterPro"/>
</dbReference>
<comment type="subcellular location">
    <subcellularLocation>
        <location evidence="1">Cell membrane</location>
        <topology evidence="1">Lipid-anchor</topology>
    </subcellularLocation>
</comment>
<dbReference type="InterPro" id="IPR039424">
    <property type="entry name" value="SBP_5"/>
</dbReference>